<dbReference type="GO" id="GO:0016887">
    <property type="term" value="F:ATP hydrolysis activity"/>
    <property type="evidence" value="ECO:0007669"/>
    <property type="project" value="InterPro"/>
</dbReference>
<gene>
    <name evidence="4" type="ORF">LKD36_01290</name>
</gene>
<feature type="region of interest" description="Disordered" evidence="1">
    <location>
        <begin position="585"/>
        <end position="613"/>
    </location>
</feature>
<dbReference type="InterPro" id="IPR046453">
    <property type="entry name" value="GpA_ATPase"/>
</dbReference>
<organism evidence="4 5">
    <name type="scientific">Hominiventricola filiformis</name>
    <dbReference type="NCBI Taxonomy" id="2885352"/>
    <lineage>
        <taxon>Bacteria</taxon>
        <taxon>Bacillati</taxon>
        <taxon>Bacillota</taxon>
        <taxon>Clostridia</taxon>
        <taxon>Lachnospirales</taxon>
        <taxon>Lachnospiraceae</taxon>
        <taxon>Hominiventricola</taxon>
    </lineage>
</organism>
<dbReference type="Gene3D" id="3.40.50.300">
    <property type="entry name" value="P-loop containing nucleotide triphosphate hydrolases"/>
    <property type="match status" value="1"/>
</dbReference>
<dbReference type="PANTHER" id="PTHR34413">
    <property type="entry name" value="PROPHAGE TAIL FIBER ASSEMBLY PROTEIN HOMOLOG TFAE-RELATED-RELATED"/>
    <property type="match status" value="1"/>
</dbReference>
<dbReference type="EMBL" id="JAJEPS010000001">
    <property type="protein sequence ID" value="MCC2124808.1"/>
    <property type="molecule type" value="Genomic_DNA"/>
</dbReference>
<evidence type="ECO:0000313" key="4">
    <source>
        <dbReference type="EMBL" id="MCC2124808.1"/>
    </source>
</evidence>
<evidence type="ECO:0000313" key="5">
    <source>
        <dbReference type="Proteomes" id="UP001198220"/>
    </source>
</evidence>
<comment type="caution">
    <text evidence="4">The sequence shown here is derived from an EMBL/GenBank/DDBJ whole genome shotgun (WGS) entry which is preliminary data.</text>
</comment>
<dbReference type="GO" id="GO:0004519">
    <property type="term" value="F:endonuclease activity"/>
    <property type="evidence" value="ECO:0007669"/>
    <property type="project" value="InterPro"/>
</dbReference>
<accession>A0AAE3A7E8</accession>
<dbReference type="InterPro" id="IPR008866">
    <property type="entry name" value="Phage_lambda_GpA-like"/>
</dbReference>
<dbReference type="AlphaFoldDB" id="A0AAE3A7E8"/>
<dbReference type="InterPro" id="IPR051220">
    <property type="entry name" value="TFA_Chaperone"/>
</dbReference>
<evidence type="ECO:0000259" key="3">
    <source>
        <dbReference type="Pfam" id="PF20454"/>
    </source>
</evidence>
<keyword evidence="5" id="KW-1185">Reference proteome</keyword>
<evidence type="ECO:0000256" key="1">
    <source>
        <dbReference type="SAM" id="MobiDB-lite"/>
    </source>
</evidence>
<feature type="domain" description="Terminase large subunit GpA endonuclease" evidence="3">
    <location>
        <begin position="301"/>
        <end position="574"/>
    </location>
</feature>
<evidence type="ECO:0000259" key="2">
    <source>
        <dbReference type="Pfam" id="PF05876"/>
    </source>
</evidence>
<dbReference type="Proteomes" id="UP001198220">
    <property type="component" value="Unassembled WGS sequence"/>
</dbReference>
<reference evidence="4 5" key="1">
    <citation type="submission" date="2021-10" db="EMBL/GenBank/DDBJ databases">
        <title>Anaerobic single-cell dispensing facilitates the cultivation of human gut bacteria.</title>
        <authorList>
            <person name="Afrizal A."/>
        </authorList>
    </citation>
    <scope>NUCLEOTIDE SEQUENCE [LARGE SCALE GENOMIC DNA]</scope>
    <source>
        <strain evidence="4 5">CLA-AA-H276</strain>
    </source>
</reference>
<dbReference type="GO" id="GO:0005524">
    <property type="term" value="F:ATP binding"/>
    <property type="evidence" value="ECO:0007669"/>
    <property type="project" value="InterPro"/>
</dbReference>
<dbReference type="HAMAP" id="MF_04144">
    <property type="entry name" value="TERL_LAMBDA"/>
    <property type="match status" value="1"/>
</dbReference>
<dbReference type="RefSeq" id="WP_308458362.1">
    <property type="nucleotide sequence ID" value="NZ_JAJEPS010000001.1"/>
</dbReference>
<protein>
    <submittedName>
        <fullName evidence="4">Phage terminase large subunit family protein</fullName>
    </submittedName>
</protein>
<feature type="domain" description="Phage terminase large subunit GpA ATPase" evidence="2">
    <location>
        <begin position="44"/>
        <end position="288"/>
    </location>
</feature>
<dbReference type="PANTHER" id="PTHR34413:SF2">
    <property type="entry name" value="PROPHAGE TAIL FIBER ASSEMBLY PROTEIN HOMOLOG TFAE-RELATED"/>
    <property type="match status" value="1"/>
</dbReference>
<sequence>MARRKKILVTQYQYEALQYLSPPEQLTVSEWAEKYRILDAKSAAMPGPWSNDVTPYLKGVMDEFNNYETEKIVFVKPTQVGGTESLQNMIGYIVMQDPAPTMIVYPTDTLAKSISENRLQPMLKATPEIAKKFDDTSPLLELHFDGMYLTLAGSNSPSGLASKPIRFLMMDEVDKYPGASNKEADPIKLATERTKTFHNKKIFITSTPTLKTGHIWQEKENADIEKHFFVPCPHCGEYIEFQFPNIRFPSDEGMSYADRAEFATYVCQKCGCVITDNDKHNMLRLGEWRTVRHSTKYVRNVAFWINTLYSPFVRWSDIAKEFLQTKDNPEDFQNFVNSWLAEPWEDTKLKTNADMVMERQTEVPAYVVPSWTKLLTAGVDVQETSLYWTIRAWGDYLTSQNIAHGQALSFSEIDRIMNLQYQTEDGDPVVVNLCLVDSGDQTDMVYDFCVTHADYALPVKGSSHEQLSPYKMSKITKADSKAYGMTLVVADGNAYKDMIAGRMKRPNGRGSWMVYAGCDTEYAEQVTAEHKVNVKKNGVVKQVWVPKRSHADNHYLDAEVYALVAADIRGVRTLHLLQEDVDEVQTQKEEDPDAPEEQWIKANENWLGGARYG</sequence>
<dbReference type="InterPro" id="IPR046454">
    <property type="entry name" value="GpA_endonuclease"/>
</dbReference>
<proteinExistence type="inferred from homology"/>
<name>A0AAE3A7E8_9FIRM</name>
<dbReference type="Pfam" id="PF20454">
    <property type="entry name" value="GpA_nuclease"/>
    <property type="match status" value="1"/>
</dbReference>
<dbReference type="Pfam" id="PF05876">
    <property type="entry name" value="GpA_ATPase"/>
    <property type="match status" value="1"/>
</dbReference>
<dbReference type="InterPro" id="IPR027417">
    <property type="entry name" value="P-loop_NTPase"/>
</dbReference>